<proteinExistence type="predicted"/>
<organism evidence="1 2">
    <name type="scientific">Stieleria magnilauensis</name>
    <dbReference type="NCBI Taxonomy" id="2527963"/>
    <lineage>
        <taxon>Bacteria</taxon>
        <taxon>Pseudomonadati</taxon>
        <taxon>Planctomycetota</taxon>
        <taxon>Planctomycetia</taxon>
        <taxon>Pirellulales</taxon>
        <taxon>Pirellulaceae</taxon>
        <taxon>Stieleria</taxon>
    </lineage>
</organism>
<evidence type="ECO:0000313" key="1">
    <source>
        <dbReference type="EMBL" id="QDV81230.1"/>
    </source>
</evidence>
<dbReference type="Proteomes" id="UP000318081">
    <property type="component" value="Chromosome"/>
</dbReference>
<gene>
    <name evidence="1" type="ORF">TBK1r_01450</name>
</gene>
<accession>A0ABX5XIM9</accession>
<dbReference type="RefSeq" id="WP_145207063.1">
    <property type="nucleotide sequence ID" value="NZ_CP036432.1"/>
</dbReference>
<protein>
    <submittedName>
        <fullName evidence="1">Uncharacterized protein</fullName>
    </submittedName>
</protein>
<keyword evidence="2" id="KW-1185">Reference proteome</keyword>
<sequence>MDIISSDQRAHYRANNTRTVTLPDGRCERVYMPPSLWIQYEALQGLEGLSESDVVDLALQEMSVQPQASFSECFRCVVTDRVLAWFDAAEQAGLTADSL</sequence>
<name>A0ABX5XIM9_9BACT</name>
<evidence type="ECO:0000313" key="2">
    <source>
        <dbReference type="Proteomes" id="UP000318081"/>
    </source>
</evidence>
<dbReference type="EMBL" id="CP036432">
    <property type="protein sequence ID" value="QDV81230.1"/>
    <property type="molecule type" value="Genomic_DNA"/>
</dbReference>
<reference evidence="1 2" key="1">
    <citation type="submission" date="2019-02" db="EMBL/GenBank/DDBJ databases">
        <title>Deep-cultivation of Planctomycetes and their phenomic and genomic characterization uncovers novel biology.</title>
        <authorList>
            <person name="Wiegand S."/>
            <person name="Jogler M."/>
            <person name="Boedeker C."/>
            <person name="Pinto D."/>
            <person name="Vollmers J."/>
            <person name="Rivas-Marin E."/>
            <person name="Kohn T."/>
            <person name="Peeters S.H."/>
            <person name="Heuer A."/>
            <person name="Rast P."/>
            <person name="Oberbeckmann S."/>
            <person name="Bunk B."/>
            <person name="Jeske O."/>
            <person name="Meyerdierks A."/>
            <person name="Storesund J.E."/>
            <person name="Kallscheuer N."/>
            <person name="Luecker S."/>
            <person name="Lage O.M."/>
            <person name="Pohl T."/>
            <person name="Merkel B.J."/>
            <person name="Hornburger P."/>
            <person name="Mueller R.-W."/>
            <person name="Bruemmer F."/>
            <person name="Labrenz M."/>
            <person name="Spormann A.M."/>
            <person name="Op den Camp H."/>
            <person name="Overmann J."/>
            <person name="Amann R."/>
            <person name="Jetten M.S.M."/>
            <person name="Mascher T."/>
            <person name="Medema M.H."/>
            <person name="Devos D.P."/>
            <person name="Kaster A.-K."/>
            <person name="Ovreas L."/>
            <person name="Rohde M."/>
            <person name="Galperin M.Y."/>
            <person name="Jogler C."/>
        </authorList>
    </citation>
    <scope>NUCLEOTIDE SEQUENCE [LARGE SCALE GENOMIC DNA]</scope>
    <source>
        <strain evidence="1 2">TBK1r</strain>
    </source>
</reference>